<name>A0A7J8RTR4_GOSDV</name>
<sequence length="131" mass="15256">MNYTVSDNKKHLKALISLDLKKLSSFVEAVIQQRVYKIWEVAIPQDCKEIMGGSWFLKLLLLSMLFILSFSQGLSGKWMENHVEFREYNVQLEEFAERGREMIEIMDYKEPGPNTNPRSSYIFGPPPQPQP</sequence>
<keyword evidence="2" id="KW-0472">Membrane</keyword>
<dbReference type="PANTHER" id="PTHR37908">
    <property type="entry name" value="TRANSMEMBRANE PROTEIN"/>
    <property type="match status" value="1"/>
</dbReference>
<dbReference type="Proteomes" id="UP000593561">
    <property type="component" value="Unassembled WGS sequence"/>
</dbReference>
<proteinExistence type="predicted"/>
<keyword evidence="2" id="KW-0812">Transmembrane</keyword>
<comment type="caution">
    <text evidence="3">The sequence shown here is derived from an EMBL/GenBank/DDBJ whole genome shotgun (WGS) entry which is preliminary data.</text>
</comment>
<evidence type="ECO:0000313" key="4">
    <source>
        <dbReference type="Proteomes" id="UP000593561"/>
    </source>
</evidence>
<dbReference type="EMBL" id="JABFAC010000007">
    <property type="protein sequence ID" value="MBA0617189.1"/>
    <property type="molecule type" value="Genomic_DNA"/>
</dbReference>
<reference evidence="3 4" key="1">
    <citation type="journal article" date="2019" name="Genome Biol. Evol.">
        <title>Insights into the evolution of the New World diploid cottons (Gossypium, subgenus Houzingenia) based on genome sequencing.</title>
        <authorList>
            <person name="Grover C.E."/>
            <person name="Arick M.A. 2nd"/>
            <person name="Thrash A."/>
            <person name="Conover J.L."/>
            <person name="Sanders W.S."/>
            <person name="Peterson D.G."/>
            <person name="Frelichowski J.E."/>
            <person name="Scheffler J.A."/>
            <person name="Scheffler B.E."/>
            <person name="Wendel J.F."/>
        </authorList>
    </citation>
    <scope>NUCLEOTIDE SEQUENCE [LARGE SCALE GENOMIC DNA]</scope>
    <source>
        <strain evidence="3">27</strain>
        <tissue evidence="3">Leaf</tissue>
    </source>
</reference>
<keyword evidence="4" id="KW-1185">Reference proteome</keyword>
<evidence type="ECO:0000313" key="3">
    <source>
        <dbReference type="EMBL" id="MBA0617189.1"/>
    </source>
</evidence>
<dbReference type="AlphaFoldDB" id="A0A7J8RTR4"/>
<evidence type="ECO:0000256" key="1">
    <source>
        <dbReference type="SAM" id="MobiDB-lite"/>
    </source>
</evidence>
<protein>
    <submittedName>
        <fullName evidence="3">Uncharacterized protein</fullName>
    </submittedName>
</protein>
<feature type="transmembrane region" description="Helical" evidence="2">
    <location>
        <begin position="55"/>
        <end position="74"/>
    </location>
</feature>
<gene>
    <name evidence="3" type="ORF">Godav_026660</name>
</gene>
<organism evidence="3 4">
    <name type="scientific">Gossypium davidsonii</name>
    <name type="common">Davidson's cotton</name>
    <name type="synonym">Gossypium klotzschianum subsp. davidsonii</name>
    <dbReference type="NCBI Taxonomy" id="34287"/>
    <lineage>
        <taxon>Eukaryota</taxon>
        <taxon>Viridiplantae</taxon>
        <taxon>Streptophyta</taxon>
        <taxon>Embryophyta</taxon>
        <taxon>Tracheophyta</taxon>
        <taxon>Spermatophyta</taxon>
        <taxon>Magnoliopsida</taxon>
        <taxon>eudicotyledons</taxon>
        <taxon>Gunneridae</taxon>
        <taxon>Pentapetalae</taxon>
        <taxon>rosids</taxon>
        <taxon>malvids</taxon>
        <taxon>Malvales</taxon>
        <taxon>Malvaceae</taxon>
        <taxon>Malvoideae</taxon>
        <taxon>Gossypium</taxon>
    </lineage>
</organism>
<keyword evidence="2" id="KW-1133">Transmembrane helix</keyword>
<feature type="region of interest" description="Disordered" evidence="1">
    <location>
        <begin position="107"/>
        <end position="131"/>
    </location>
</feature>
<accession>A0A7J8RTR4</accession>
<evidence type="ECO:0000256" key="2">
    <source>
        <dbReference type="SAM" id="Phobius"/>
    </source>
</evidence>
<dbReference type="PANTHER" id="PTHR37908:SF4">
    <property type="entry name" value="PROTEIN, PUTATIVE-RELATED"/>
    <property type="match status" value="1"/>
</dbReference>